<dbReference type="PROSITE" id="PS50108">
    <property type="entry name" value="CRIB"/>
    <property type="match status" value="1"/>
</dbReference>
<keyword evidence="6" id="KW-0206">Cytoskeleton</keyword>
<dbReference type="EMBL" id="HBUF01381809">
    <property type="protein sequence ID" value="CAG6730592.1"/>
    <property type="molecule type" value="Transcribed_RNA"/>
</dbReference>
<dbReference type="GO" id="GO:0005634">
    <property type="term" value="C:nucleus"/>
    <property type="evidence" value="ECO:0007669"/>
    <property type="project" value="UniProtKB-SubCell"/>
</dbReference>
<dbReference type="InterPro" id="IPR011993">
    <property type="entry name" value="PH-like_dom_sf"/>
</dbReference>
<evidence type="ECO:0000256" key="7">
    <source>
        <dbReference type="ARBA" id="ARBA00023242"/>
    </source>
</evidence>
<proteinExistence type="predicted"/>
<organism evidence="11">
    <name type="scientific">Cacopsylla melanoneura</name>
    <dbReference type="NCBI Taxonomy" id="428564"/>
    <lineage>
        <taxon>Eukaryota</taxon>
        <taxon>Metazoa</taxon>
        <taxon>Ecdysozoa</taxon>
        <taxon>Arthropoda</taxon>
        <taxon>Hexapoda</taxon>
        <taxon>Insecta</taxon>
        <taxon>Pterygota</taxon>
        <taxon>Neoptera</taxon>
        <taxon>Paraneoptera</taxon>
        <taxon>Hemiptera</taxon>
        <taxon>Sternorrhyncha</taxon>
        <taxon>Psylloidea</taxon>
        <taxon>Psyllidae</taxon>
        <taxon>Psyllinae</taxon>
        <taxon>Cacopsylla</taxon>
    </lineage>
</organism>
<dbReference type="GO" id="GO:0005856">
    <property type="term" value="C:cytoskeleton"/>
    <property type="evidence" value="ECO:0007669"/>
    <property type="project" value="UniProtKB-SubCell"/>
</dbReference>
<feature type="domain" description="WH1" evidence="10">
    <location>
        <begin position="27"/>
        <end position="137"/>
    </location>
</feature>
<dbReference type="PANTHER" id="PTHR11202:SF36">
    <property type="entry name" value="ACTIN NUCLEATION-PROMOTING FACTOR WASL"/>
    <property type="match status" value="1"/>
</dbReference>
<evidence type="ECO:0000256" key="6">
    <source>
        <dbReference type="ARBA" id="ARBA00023212"/>
    </source>
</evidence>
<evidence type="ECO:0000256" key="2">
    <source>
        <dbReference type="ARBA" id="ARBA00004245"/>
    </source>
</evidence>
<feature type="domain" description="CRIB" evidence="9">
    <location>
        <begin position="216"/>
        <end position="229"/>
    </location>
</feature>
<dbReference type="SMART" id="SM00461">
    <property type="entry name" value="WH1"/>
    <property type="match status" value="1"/>
</dbReference>
<dbReference type="Pfam" id="PF00786">
    <property type="entry name" value="PBD"/>
    <property type="match status" value="1"/>
</dbReference>
<dbReference type="FunFam" id="3.90.810.10:FF:000003">
    <property type="entry name" value="Neural Wiskott-Aldrich syndrome protein-like"/>
    <property type="match status" value="1"/>
</dbReference>
<evidence type="ECO:0000256" key="5">
    <source>
        <dbReference type="ARBA" id="ARBA00022737"/>
    </source>
</evidence>
<dbReference type="InterPro" id="IPR036936">
    <property type="entry name" value="CRIB_dom_sf"/>
</dbReference>
<dbReference type="Gene3D" id="3.90.810.10">
    <property type="entry name" value="CRIB domain"/>
    <property type="match status" value="1"/>
</dbReference>
<name>A0A8D8YKM3_9HEMI</name>
<evidence type="ECO:0000256" key="1">
    <source>
        <dbReference type="ARBA" id="ARBA00004123"/>
    </source>
</evidence>
<dbReference type="SUPFAM" id="SSF47912">
    <property type="entry name" value="Wiscott-Aldrich syndrome protein, WASP, C-terminal domain"/>
    <property type="match status" value="1"/>
</dbReference>
<evidence type="ECO:0000259" key="10">
    <source>
        <dbReference type="PROSITE" id="PS50229"/>
    </source>
</evidence>
<dbReference type="Gene3D" id="2.30.29.30">
    <property type="entry name" value="Pleckstrin-homology domain (PH domain)/Phosphotyrosine-binding domain (PTB)"/>
    <property type="match status" value="1"/>
</dbReference>
<dbReference type="InterPro" id="IPR000095">
    <property type="entry name" value="CRIB_dom"/>
</dbReference>
<dbReference type="InterPro" id="IPR000697">
    <property type="entry name" value="WH1/EVH1_dom"/>
</dbReference>
<dbReference type="PANTHER" id="PTHR11202">
    <property type="entry name" value="SPROUTY-RELATED, EVH1 DOMAIN-CONTAINING PROTEIN FAMILY MEMBER"/>
    <property type="match status" value="1"/>
</dbReference>
<evidence type="ECO:0000256" key="3">
    <source>
        <dbReference type="ARBA" id="ARBA00022490"/>
    </source>
</evidence>
<dbReference type="PROSITE" id="PS50229">
    <property type="entry name" value="WH1"/>
    <property type="match status" value="1"/>
</dbReference>
<dbReference type="SUPFAM" id="SSF50729">
    <property type="entry name" value="PH domain-like"/>
    <property type="match status" value="1"/>
</dbReference>
<dbReference type="EMBL" id="HBUF01381808">
    <property type="protein sequence ID" value="CAG6730591.1"/>
    <property type="molecule type" value="Transcribed_RNA"/>
</dbReference>
<keyword evidence="3" id="KW-0963">Cytoplasm</keyword>
<feature type="compositionally biased region" description="Basic residues" evidence="8">
    <location>
        <begin position="200"/>
        <end position="210"/>
    </location>
</feature>
<dbReference type="CDD" id="cd00132">
    <property type="entry name" value="CRIB"/>
    <property type="match status" value="1"/>
</dbReference>
<dbReference type="InterPro" id="IPR011026">
    <property type="entry name" value="WAS_C"/>
</dbReference>
<dbReference type="CDD" id="cd01205">
    <property type="entry name" value="EVH1_WASP-like"/>
    <property type="match status" value="1"/>
</dbReference>
<feature type="compositionally biased region" description="Polar residues" evidence="8">
    <location>
        <begin position="146"/>
        <end position="156"/>
    </location>
</feature>
<feature type="compositionally biased region" description="Low complexity" evidence="8">
    <location>
        <begin position="329"/>
        <end position="342"/>
    </location>
</feature>
<evidence type="ECO:0000256" key="4">
    <source>
        <dbReference type="ARBA" id="ARBA00022553"/>
    </source>
</evidence>
<feature type="compositionally biased region" description="Pro residues" evidence="8">
    <location>
        <begin position="308"/>
        <end position="328"/>
    </location>
</feature>
<feature type="region of interest" description="Disordered" evidence="8">
    <location>
        <begin position="137"/>
        <end position="215"/>
    </location>
</feature>
<evidence type="ECO:0000259" key="9">
    <source>
        <dbReference type="PROSITE" id="PS50108"/>
    </source>
</evidence>
<evidence type="ECO:0000313" key="11">
    <source>
        <dbReference type="EMBL" id="CAG6730592.1"/>
    </source>
</evidence>
<dbReference type="InterPro" id="IPR033927">
    <property type="entry name" value="WASPfam_EVH1"/>
</dbReference>
<dbReference type="FunFam" id="2.30.29.30:FF:000130">
    <property type="entry name" value="neural Wiskott-Aldrich syndrome protein"/>
    <property type="match status" value="1"/>
</dbReference>
<keyword evidence="4" id="KW-0597">Phosphoprotein</keyword>
<sequence>MRPNATPPEHKSSVLLTPEENEQVFRLLGNRCQTLSTTVIQLFSTDGPDKNEWHKRCFGVLCLVKDNPRKSYFFRLFCLTRKQLLWEHELYKGMEYMAPQNFLHIFEAEDCVVAFNFASEEEARDMRAVILEKQKRLERRHRDRTNNSQQRHSSTPGLDRERSRTLQPATITNGTKQSPIDRGVNHVRSLSSGRGENRRRDHNNKRKPNKLTKADISSPTQFRHVSHVGFDPNKGFDAVDIDNSPELKAFFEKAGVSSSQLRDPRTREFIYDFISRNGGLDAAKEEAHLPPPPVPARYPSAGGGARQAPPPPPQRTAHVAPPPLPPLRTLPSRATNNNNNSNRVNNKAVVITINIIIITY</sequence>
<feature type="compositionally biased region" description="Polar residues" evidence="8">
    <location>
        <begin position="165"/>
        <end position="178"/>
    </location>
</feature>
<accession>A0A8D8YKM3</accession>
<dbReference type="EMBL" id="HBUF01381807">
    <property type="protein sequence ID" value="CAG6730590.1"/>
    <property type="molecule type" value="Transcribed_RNA"/>
</dbReference>
<keyword evidence="7" id="KW-0539">Nucleus</keyword>
<keyword evidence="5" id="KW-0677">Repeat</keyword>
<reference evidence="11" key="1">
    <citation type="submission" date="2021-05" db="EMBL/GenBank/DDBJ databases">
        <authorList>
            <person name="Alioto T."/>
            <person name="Alioto T."/>
            <person name="Gomez Garrido J."/>
        </authorList>
    </citation>
    <scope>NUCLEOTIDE SEQUENCE</scope>
</reference>
<feature type="region of interest" description="Disordered" evidence="8">
    <location>
        <begin position="283"/>
        <end position="342"/>
    </location>
</feature>
<dbReference type="Pfam" id="PF00568">
    <property type="entry name" value="WH1"/>
    <property type="match status" value="1"/>
</dbReference>
<dbReference type="AlphaFoldDB" id="A0A8D8YKM3"/>
<protein>
    <submittedName>
        <fullName evidence="11">Wiskott-Aldrich syndrome protein</fullName>
    </submittedName>
</protein>
<dbReference type="GO" id="GO:0007015">
    <property type="term" value="P:actin filament organization"/>
    <property type="evidence" value="ECO:0007669"/>
    <property type="project" value="InterPro"/>
</dbReference>
<comment type="subcellular location">
    <subcellularLocation>
        <location evidence="2">Cytoplasm</location>
        <location evidence="2">Cytoskeleton</location>
    </subcellularLocation>
    <subcellularLocation>
        <location evidence="1">Nucleus</location>
    </subcellularLocation>
</comment>
<dbReference type="SMART" id="SM00285">
    <property type="entry name" value="PBD"/>
    <property type="match status" value="1"/>
</dbReference>
<evidence type="ECO:0000256" key="8">
    <source>
        <dbReference type="SAM" id="MobiDB-lite"/>
    </source>
</evidence>